<evidence type="ECO:0000259" key="12">
    <source>
        <dbReference type="Pfam" id="PF02953"/>
    </source>
</evidence>
<comment type="function">
    <text evidence="11">Mitochondrial intermembrane chaperone that participates in the import and insertion of some multi-pass transmembrane proteins into the mitochondrial inner membrane. Also required for the transfer of beta-barrel precursors from the TOM complex to the sorting and assembly machinery (SAM complex) of the outer membrane. Acts as a chaperone-like protein that protects the hydrophobic precursors from aggregation and guide them through the mitochondrial intermembrane space.</text>
</comment>
<dbReference type="GO" id="GO:0045039">
    <property type="term" value="P:protein insertion into mitochondrial inner membrane"/>
    <property type="evidence" value="ECO:0007669"/>
    <property type="project" value="EnsemblFungi"/>
</dbReference>
<evidence type="ECO:0000256" key="5">
    <source>
        <dbReference type="ARBA" id="ARBA00022833"/>
    </source>
</evidence>
<keyword evidence="14" id="KW-1185">Reference proteome</keyword>
<dbReference type="FunFam" id="1.10.287.810:FF:000011">
    <property type="entry name" value="Mitochondrial regulator of splicing 5"/>
    <property type="match status" value="1"/>
</dbReference>
<keyword evidence="8 11" id="KW-0496">Mitochondrion</keyword>
<keyword evidence="2 11" id="KW-0813">Transport</keyword>
<dbReference type="OrthoDB" id="274922at2759"/>
<evidence type="ECO:0000256" key="9">
    <source>
        <dbReference type="ARBA" id="ARBA00023136"/>
    </source>
</evidence>
<evidence type="ECO:0000256" key="3">
    <source>
        <dbReference type="ARBA" id="ARBA00022723"/>
    </source>
</evidence>
<dbReference type="InterPro" id="IPR035427">
    <property type="entry name" value="Tim10-like_dom_sf"/>
</dbReference>
<proteinExistence type="inferred from homology"/>
<dbReference type="PANTHER" id="PTHR11038:SF18">
    <property type="entry name" value="MITOCHONDRIAL IMPORT INNER MEMBRANE TRANSLOCASE SUBUNIT TIM12"/>
    <property type="match status" value="1"/>
</dbReference>
<dbReference type="HOGENOM" id="CLU_162151_0_0_1"/>
<comment type="similarity">
    <text evidence="1 11">Belongs to the small Tim family.</text>
</comment>
<dbReference type="Gene3D" id="1.10.287.810">
    <property type="entry name" value="Mitochondrial import inner membrane translocase subunit tim13 like domains"/>
    <property type="match status" value="1"/>
</dbReference>
<evidence type="ECO:0000256" key="11">
    <source>
        <dbReference type="RuleBase" id="RU367043"/>
    </source>
</evidence>
<keyword evidence="3" id="KW-0479">Metal-binding</keyword>
<gene>
    <name evidence="13" type="primary">TPHA0A03730</name>
    <name evidence="13" type="ordered locus">TPHA_0A03730</name>
</gene>
<dbReference type="GO" id="GO:0042721">
    <property type="term" value="C:TIM22 mitochondrial import inner membrane insertion complex"/>
    <property type="evidence" value="ECO:0007669"/>
    <property type="project" value="EnsemblFungi"/>
</dbReference>
<keyword evidence="7 11" id="KW-0811">Translocation</keyword>
<dbReference type="GO" id="GO:0046872">
    <property type="term" value="F:metal ion binding"/>
    <property type="evidence" value="ECO:0007669"/>
    <property type="project" value="UniProtKB-KW"/>
</dbReference>
<dbReference type="GO" id="GO:0008320">
    <property type="term" value="F:protein transmembrane transporter activity"/>
    <property type="evidence" value="ECO:0007669"/>
    <property type="project" value="EnsemblFungi"/>
</dbReference>
<dbReference type="GO" id="GO:0042719">
    <property type="term" value="C:mitochondrial intermembrane space chaperone complex"/>
    <property type="evidence" value="ECO:0007669"/>
    <property type="project" value="EnsemblFungi"/>
</dbReference>
<dbReference type="KEGG" id="tpf:TPHA_0A03730"/>
<comment type="domain">
    <text evidence="11">The twin CX3C motif contains 4 conserved Cys residues that form 2 disulfide bonds in the mitochondrial intermembrane space.</text>
</comment>
<dbReference type="GO" id="GO:0005543">
    <property type="term" value="F:phospholipid binding"/>
    <property type="evidence" value="ECO:0007669"/>
    <property type="project" value="EnsemblFungi"/>
</dbReference>
<evidence type="ECO:0000313" key="13">
    <source>
        <dbReference type="EMBL" id="CCE61449.1"/>
    </source>
</evidence>
<comment type="subunit">
    <text evidence="11">Heterohexamer.</text>
</comment>
<dbReference type="RefSeq" id="XP_003683883.1">
    <property type="nucleotide sequence ID" value="XM_003683835.1"/>
</dbReference>
<feature type="domain" description="Tim10-like" evidence="12">
    <location>
        <begin position="19"/>
        <end position="77"/>
    </location>
</feature>
<evidence type="ECO:0000256" key="2">
    <source>
        <dbReference type="ARBA" id="ARBA00022448"/>
    </source>
</evidence>
<keyword evidence="10 11" id="KW-1015">Disulfide bond</keyword>
<evidence type="ECO:0000256" key="4">
    <source>
        <dbReference type="ARBA" id="ARBA00022792"/>
    </source>
</evidence>
<dbReference type="STRING" id="1071381.G8BNH1"/>
<dbReference type="EMBL" id="HE612856">
    <property type="protein sequence ID" value="CCE61449.1"/>
    <property type="molecule type" value="Genomic_DNA"/>
</dbReference>
<keyword evidence="4 11" id="KW-0999">Mitochondrion inner membrane</keyword>
<name>G8BNH1_TETPH</name>
<evidence type="ECO:0000256" key="10">
    <source>
        <dbReference type="ARBA" id="ARBA00023157"/>
    </source>
</evidence>
<evidence type="ECO:0000313" key="14">
    <source>
        <dbReference type="Proteomes" id="UP000005666"/>
    </source>
</evidence>
<dbReference type="SUPFAM" id="SSF144122">
    <property type="entry name" value="Tim10-like"/>
    <property type="match status" value="1"/>
</dbReference>
<reference evidence="13 14" key="1">
    <citation type="journal article" date="2011" name="Proc. Natl. Acad. Sci. U.S.A.">
        <title>Evolutionary erosion of yeast sex chromosomes by mating-type switching accidents.</title>
        <authorList>
            <person name="Gordon J.L."/>
            <person name="Armisen D."/>
            <person name="Proux-Wera E."/>
            <person name="Oheigeartaigh S.S."/>
            <person name="Byrne K.P."/>
            <person name="Wolfe K.H."/>
        </authorList>
    </citation>
    <scope>NUCLEOTIDE SEQUENCE [LARGE SCALE GENOMIC DNA]</scope>
    <source>
        <strain evidence="14">ATCC 24235 / CBS 4417 / NBRC 1672 / NRRL Y-8282 / UCD 70-5</strain>
    </source>
</reference>
<sequence length="102" mass="11931">MSMFFNQFSNQELDPEKIKLAEIQFSAMNTTFNTILKSCLEKCISHEGYSEAELNKGEMTCIDRCVAKMHFSNRLIGGFVQTKGFTPERYLEHYRRFKEEDA</sequence>
<dbReference type="PANTHER" id="PTHR11038">
    <property type="entry name" value="MITOCHONDRIAL IMPORT INNER MEMBRANE TRANSLOCASE SUBUNIT TIM10"/>
    <property type="match status" value="1"/>
</dbReference>
<keyword evidence="9" id="KW-0472">Membrane</keyword>
<protein>
    <recommendedName>
        <fullName evidence="11">Mitochondrial import inner membrane translocase subunit</fullName>
    </recommendedName>
</protein>
<accession>G8BNH1</accession>
<comment type="subcellular location">
    <subcellularLocation>
        <location evidence="11">Mitochondrion inner membrane</location>
        <topology evidence="11">Peripheral membrane protein</topology>
        <orientation evidence="11">Intermembrane side</orientation>
    </subcellularLocation>
</comment>
<keyword evidence="11" id="KW-0143">Chaperone</keyword>
<dbReference type="GeneID" id="11532222"/>
<dbReference type="OMA" id="EKCIPHE"/>
<evidence type="ECO:0000256" key="6">
    <source>
        <dbReference type="ARBA" id="ARBA00022927"/>
    </source>
</evidence>
<dbReference type="eggNOG" id="KOG3480">
    <property type="taxonomic scope" value="Eukaryota"/>
</dbReference>
<evidence type="ECO:0000256" key="8">
    <source>
        <dbReference type="ARBA" id="ARBA00023128"/>
    </source>
</evidence>
<dbReference type="AlphaFoldDB" id="G8BNH1"/>
<evidence type="ECO:0000256" key="7">
    <source>
        <dbReference type="ARBA" id="ARBA00023010"/>
    </source>
</evidence>
<dbReference type="InterPro" id="IPR004217">
    <property type="entry name" value="Tim10-like"/>
</dbReference>
<evidence type="ECO:0000256" key="1">
    <source>
        <dbReference type="ARBA" id="ARBA00006720"/>
    </source>
</evidence>
<dbReference type="Proteomes" id="UP000005666">
    <property type="component" value="Chromosome 1"/>
</dbReference>
<dbReference type="Pfam" id="PF02953">
    <property type="entry name" value="zf-Tim10_DDP"/>
    <property type="match status" value="1"/>
</dbReference>
<keyword evidence="6 11" id="KW-0653">Protein transport</keyword>
<organism evidence="13 14">
    <name type="scientific">Tetrapisispora phaffii (strain ATCC 24235 / CBS 4417 / NBRC 1672 / NRRL Y-8282 / UCD 70-5)</name>
    <name type="common">Yeast</name>
    <name type="synonym">Fabospora phaffii</name>
    <dbReference type="NCBI Taxonomy" id="1071381"/>
    <lineage>
        <taxon>Eukaryota</taxon>
        <taxon>Fungi</taxon>
        <taxon>Dikarya</taxon>
        <taxon>Ascomycota</taxon>
        <taxon>Saccharomycotina</taxon>
        <taxon>Saccharomycetes</taxon>
        <taxon>Saccharomycetales</taxon>
        <taxon>Saccharomycetaceae</taxon>
        <taxon>Tetrapisispora</taxon>
    </lineage>
</organism>
<keyword evidence="5" id="KW-0862">Zinc</keyword>